<feature type="domain" description="Cyclic nucleotide-binding" evidence="3">
    <location>
        <begin position="14"/>
        <end position="133"/>
    </location>
</feature>
<dbReference type="PROSITE" id="PS50042">
    <property type="entry name" value="CNMP_BINDING_3"/>
    <property type="match status" value="1"/>
</dbReference>
<dbReference type="SUPFAM" id="SSF51206">
    <property type="entry name" value="cAMP-binding domain-like"/>
    <property type="match status" value="1"/>
</dbReference>
<dbReference type="EMBL" id="QASA01000001">
    <property type="protein sequence ID" value="RDC63602.1"/>
    <property type="molecule type" value="Genomic_DNA"/>
</dbReference>
<dbReference type="RefSeq" id="WP_233507475.1">
    <property type="nucleotide sequence ID" value="NZ_QASA01000001.1"/>
</dbReference>
<dbReference type="CDD" id="cd00038">
    <property type="entry name" value="CAP_ED"/>
    <property type="match status" value="1"/>
</dbReference>
<dbReference type="CDD" id="cd00082">
    <property type="entry name" value="HisKA"/>
    <property type="match status" value="1"/>
</dbReference>
<evidence type="ECO:0000313" key="5">
    <source>
        <dbReference type="Proteomes" id="UP000253919"/>
    </source>
</evidence>
<dbReference type="AlphaFoldDB" id="A0A369QGQ8"/>
<protein>
    <recommendedName>
        <fullName evidence="2">histidine kinase</fullName>
        <ecNumber evidence="2">2.7.13.3</ecNumber>
    </recommendedName>
</protein>
<evidence type="ECO:0000259" key="3">
    <source>
        <dbReference type="PROSITE" id="PS50042"/>
    </source>
</evidence>
<comment type="catalytic activity">
    <reaction evidence="1">
        <text>ATP + protein L-histidine = ADP + protein N-phospho-L-histidine.</text>
        <dbReference type="EC" id="2.7.13.3"/>
    </reaction>
</comment>
<dbReference type="InterPro" id="IPR003661">
    <property type="entry name" value="HisK_dim/P_dom"/>
</dbReference>
<gene>
    <name evidence="4" type="ORF">AHMF7616_02207</name>
</gene>
<dbReference type="InterPro" id="IPR014710">
    <property type="entry name" value="RmlC-like_jellyroll"/>
</dbReference>
<dbReference type="GO" id="GO:0000155">
    <property type="term" value="F:phosphorelay sensor kinase activity"/>
    <property type="evidence" value="ECO:0007669"/>
    <property type="project" value="InterPro"/>
</dbReference>
<dbReference type="InterPro" id="IPR000595">
    <property type="entry name" value="cNMP-bd_dom"/>
</dbReference>
<accession>A0A369QGQ8</accession>
<evidence type="ECO:0000256" key="2">
    <source>
        <dbReference type="ARBA" id="ARBA00012438"/>
    </source>
</evidence>
<dbReference type="Pfam" id="PF00027">
    <property type="entry name" value="cNMP_binding"/>
    <property type="match status" value="1"/>
</dbReference>
<dbReference type="Proteomes" id="UP000253919">
    <property type="component" value="Unassembled WGS sequence"/>
</dbReference>
<dbReference type="Gene3D" id="1.10.287.130">
    <property type="match status" value="1"/>
</dbReference>
<name>A0A369QGQ8_9BACT</name>
<comment type="caution">
    <text evidence="4">The sequence shown here is derived from an EMBL/GenBank/DDBJ whole genome shotgun (WGS) entry which is preliminary data.</text>
</comment>
<dbReference type="InterPro" id="IPR018490">
    <property type="entry name" value="cNMP-bd_dom_sf"/>
</dbReference>
<evidence type="ECO:0000256" key="1">
    <source>
        <dbReference type="ARBA" id="ARBA00000085"/>
    </source>
</evidence>
<dbReference type="EC" id="2.7.13.3" evidence="2"/>
<sequence>MQTVTTEWLQSIDALKDVPADQLQWWLNNSVHQEFPEDSFLFKTGEPITGTHVVVKGRIRLFVQQKTNTRKIGYFEVKDILGYLPFSRGTVSSANGQVDEALQIMTFPVAKMKDLIIQHYELTQALVHIMTSRVRDFTTMQQQNEKMMALGKLSAGLAHELNNPASAIVRGSISLKKHLQLVPETFKKVIAIKMSADDVDKVNDKMFSVLARPEKPILTLMQRTALEDDLAECLEGLAVENSQELAENFIEFGFTCNDMDEFSELVPPAYLSPVLNWINNNLVTEKMVNDLQDASQRIEKLVTAIKNFTHMDRDHDKEYADIHGGIKNTLTMLGYKLKKTTWS</sequence>
<dbReference type="Gene3D" id="2.60.120.10">
    <property type="entry name" value="Jelly Rolls"/>
    <property type="match status" value="1"/>
</dbReference>
<proteinExistence type="predicted"/>
<evidence type="ECO:0000313" key="4">
    <source>
        <dbReference type="EMBL" id="RDC63602.1"/>
    </source>
</evidence>
<reference evidence="4 5" key="1">
    <citation type="submission" date="2018-04" db="EMBL/GenBank/DDBJ databases">
        <title>Adhaeribacter sp. HMF7616 genome sequencing and assembly.</title>
        <authorList>
            <person name="Kang H."/>
            <person name="Kang J."/>
            <person name="Cha I."/>
            <person name="Kim H."/>
            <person name="Joh K."/>
        </authorList>
    </citation>
    <scope>NUCLEOTIDE SEQUENCE [LARGE SCALE GENOMIC DNA]</scope>
    <source>
        <strain evidence="4 5">HMF7616</strain>
    </source>
</reference>
<keyword evidence="5" id="KW-1185">Reference proteome</keyword>
<organism evidence="4 5">
    <name type="scientific">Adhaeribacter pallidiroseus</name>
    <dbReference type="NCBI Taxonomy" id="2072847"/>
    <lineage>
        <taxon>Bacteria</taxon>
        <taxon>Pseudomonadati</taxon>
        <taxon>Bacteroidota</taxon>
        <taxon>Cytophagia</taxon>
        <taxon>Cytophagales</taxon>
        <taxon>Hymenobacteraceae</taxon>
        <taxon>Adhaeribacter</taxon>
    </lineage>
</organism>